<keyword evidence="1" id="KW-0732">Signal</keyword>
<proteinExistence type="predicted"/>
<feature type="signal peptide" evidence="1">
    <location>
        <begin position="1"/>
        <end position="26"/>
    </location>
</feature>
<dbReference type="EMBL" id="CAADRA010000240">
    <property type="protein sequence ID" value="VFT79433.1"/>
    <property type="molecule type" value="Genomic_DNA"/>
</dbReference>
<protein>
    <submittedName>
        <fullName evidence="3">Aste57867_2230 protein</fullName>
    </submittedName>
</protein>
<keyword evidence="4" id="KW-1185">Reference proteome</keyword>
<sequence>MGHLVANLGQMTRLWVLTLFGVHVRAMEPLLRAVRDSNLTSLTLRSVVLHNGKHDPIIHDDGIHPILHWLAHNPVTCVQLDTMVFQANKKTTLEQLQGALFTHQPYSPLPWHIAVRCLLTRRWHCPGRSRWRRWISPVCIDDCGRPRTLRWLARFARANVNLSHNGLDPTAARYTWRLCCHTRESKSSI</sequence>
<accession>A0A485K865</accession>
<name>A0A485K865_9STRA</name>
<reference evidence="3 4" key="1">
    <citation type="submission" date="2019-03" db="EMBL/GenBank/DDBJ databases">
        <authorList>
            <person name="Gaulin E."/>
            <person name="Dumas B."/>
        </authorList>
    </citation>
    <scope>NUCLEOTIDE SEQUENCE [LARGE SCALE GENOMIC DNA]</scope>
    <source>
        <strain evidence="3">CBS 568.67</strain>
    </source>
</reference>
<gene>
    <name evidence="3" type="primary">Aste57867_2230</name>
    <name evidence="2" type="ORF">As57867_002225</name>
    <name evidence="3" type="ORF">ASTE57867_2230</name>
</gene>
<organism evidence="3 4">
    <name type="scientific">Aphanomyces stellatus</name>
    <dbReference type="NCBI Taxonomy" id="120398"/>
    <lineage>
        <taxon>Eukaryota</taxon>
        <taxon>Sar</taxon>
        <taxon>Stramenopiles</taxon>
        <taxon>Oomycota</taxon>
        <taxon>Saprolegniomycetes</taxon>
        <taxon>Saprolegniales</taxon>
        <taxon>Verrucalvaceae</taxon>
        <taxon>Aphanomyces</taxon>
    </lineage>
</organism>
<evidence type="ECO:0000256" key="1">
    <source>
        <dbReference type="SAM" id="SignalP"/>
    </source>
</evidence>
<dbReference type="Proteomes" id="UP000332933">
    <property type="component" value="Unassembled WGS sequence"/>
</dbReference>
<dbReference type="EMBL" id="VJMH01000240">
    <property type="protein sequence ID" value="KAF0717553.1"/>
    <property type="molecule type" value="Genomic_DNA"/>
</dbReference>
<dbReference type="AlphaFoldDB" id="A0A485K865"/>
<evidence type="ECO:0000313" key="4">
    <source>
        <dbReference type="Proteomes" id="UP000332933"/>
    </source>
</evidence>
<evidence type="ECO:0000313" key="3">
    <source>
        <dbReference type="EMBL" id="VFT79433.1"/>
    </source>
</evidence>
<reference evidence="2" key="2">
    <citation type="submission" date="2019-06" db="EMBL/GenBank/DDBJ databases">
        <title>Genomics analysis of Aphanomyces spp. identifies a new class of oomycete effector associated with host adaptation.</title>
        <authorList>
            <person name="Gaulin E."/>
        </authorList>
    </citation>
    <scope>NUCLEOTIDE SEQUENCE</scope>
    <source>
        <strain evidence="2">CBS 578.67</strain>
    </source>
</reference>
<evidence type="ECO:0000313" key="2">
    <source>
        <dbReference type="EMBL" id="KAF0717553.1"/>
    </source>
</evidence>
<feature type="chain" id="PRO_5036115918" evidence="1">
    <location>
        <begin position="27"/>
        <end position="189"/>
    </location>
</feature>